<dbReference type="EMBL" id="NJHN03000031">
    <property type="protein sequence ID" value="KAH9423650.1"/>
    <property type="molecule type" value="Genomic_DNA"/>
</dbReference>
<proteinExistence type="predicted"/>
<protein>
    <submittedName>
        <fullName evidence="3">Uncharacterized protein</fullName>
    </submittedName>
</protein>
<feature type="compositionally biased region" description="Low complexity" evidence="1">
    <location>
        <begin position="57"/>
        <end position="66"/>
    </location>
</feature>
<keyword evidence="2" id="KW-1133">Transmembrane helix</keyword>
<sequence length="445" mass="49350">MAQNSINKMLSIMIGLFMMIVNVNMVYSMYYPNFRMVPVSSLEMMNVRSDYVGGGDQQPRQQQQQPWGIRNLPSSSSSYPSIEQQEQLAMLAAEASNNRMVYQPSNIGIVGGGGGGGNEDNICQGGFVEYCLIQANQDGEQSMLVIGSNNTTNNNQTDKDKDQLSKEFDGMCQVVIRFINCINSNYFRCNPSSSTLNPNTDVFLNSWTNMCASDSKIRNKYLQHSKCIKHALSHNNGQEQCQSMFQSYFLSQQFSLDSMENTVQYGCCAFNEWQYCIDSLIQRQCGPDATKAIQDLINQASGGLVSSLCEKKIFGRKSKACSGKKNYNYNKLSTLDPMMNATLQKYVNIFVVQIPPSIGRLIPLIGSDCLLNKKRIALATSSGSLNRPNGHCDNIQSRRLGSLQPTLAISVFVTPGLIEFTRILYGPSSNAIIFVIKSTAAFVEP</sequence>
<name>A0ABQ8JM06_DERPT</name>
<dbReference type="PANTHER" id="PTHR33964">
    <property type="entry name" value="RE45066P-RELATED"/>
    <property type="match status" value="1"/>
</dbReference>
<evidence type="ECO:0000313" key="4">
    <source>
        <dbReference type="Proteomes" id="UP000887458"/>
    </source>
</evidence>
<reference evidence="3 4" key="1">
    <citation type="journal article" date="2018" name="J. Allergy Clin. Immunol.">
        <title>High-quality assembly of Dermatophagoides pteronyssinus genome and transcriptome reveals a wide range of novel allergens.</title>
        <authorList>
            <person name="Liu X.Y."/>
            <person name="Yang K.Y."/>
            <person name="Wang M.Q."/>
            <person name="Kwok J.S."/>
            <person name="Zeng X."/>
            <person name="Yang Z."/>
            <person name="Xiao X.J."/>
            <person name="Lau C.P."/>
            <person name="Li Y."/>
            <person name="Huang Z.M."/>
            <person name="Ba J.G."/>
            <person name="Yim A.K."/>
            <person name="Ouyang C.Y."/>
            <person name="Ngai S.M."/>
            <person name="Chan T.F."/>
            <person name="Leung E.L."/>
            <person name="Liu L."/>
            <person name="Liu Z.G."/>
            <person name="Tsui S.K."/>
        </authorList>
    </citation>
    <scope>NUCLEOTIDE SEQUENCE [LARGE SCALE GENOMIC DNA]</scope>
    <source>
        <strain evidence="3">Derp</strain>
    </source>
</reference>
<accession>A0ABQ8JM06</accession>
<evidence type="ECO:0000256" key="1">
    <source>
        <dbReference type="SAM" id="MobiDB-lite"/>
    </source>
</evidence>
<feature type="region of interest" description="Disordered" evidence="1">
    <location>
        <begin position="50"/>
        <end position="79"/>
    </location>
</feature>
<keyword evidence="4" id="KW-1185">Reference proteome</keyword>
<comment type="caution">
    <text evidence="3">The sequence shown here is derived from an EMBL/GenBank/DDBJ whole genome shotgun (WGS) entry which is preliminary data.</text>
</comment>
<evidence type="ECO:0000256" key="2">
    <source>
        <dbReference type="SAM" id="Phobius"/>
    </source>
</evidence>
<feature type="transmembrane region" description="Helical" evidence="2">
    <location>
        <begin position="12"/>
        <end position="31"/>
    </location>
</feature>
<dbReference type="PANTHER" id="PTHR33964:SF1">
    <property type="entry name" value="RE45066P"/>
    <property type="match status" value="1"/>
</dbReference>
<gene>
    <name evidence="3" type="ORF">DERP_005230</name>
</gene>
<reference evidence="3 4" key="2">
    <citation type="journal article" date="2022" name="Mol. Biol. Evol.">
        <title>Comparative Genomics Reveals Insights into the Divergent Evolution of Astigmatic Mites and Household Pest Adaptations.</title>
        <authorList>
            <person name="Xiong Q."/>
            <person name="Wan A.T."/>
            <person name="Liu X."/>
            <person name="Fung C.S."/>
            <person name="Xiao X."/>
            <person name="Malainual N."/>
            <person name="Hou J."/>
            <person name="Wang L."/>
            <person name="Wang M."/>
            <person name="Yang K.Y."/>
            <person name="Cui Y."/>
            <person name="Leung E.L."/>
            <person name="Nong W."/>
            <person name="Shin S.K."/>
            <person name="Au S.W."/>
            <person name="Jeong K.Y."/>
            <person name="Chew F.T."/>
            <person name="Hui J.H."/>
            <person name="Leung T.F."/>
            <person name="Tungtrongchitr A."/>
            <person name="Zhong N."/>
            <person name="Liu Z."/>
            <person name="Tsui S.K."/>
        </authorList>
    </citation>
    <scope>NUCLEOTIDE SEQUENCE [LARGE SCALE GENOMIC DNA]</scope>
    <source>
        <strain evidence="3">Derp</strain>
    </source>
</reference>
<keyword evidence="2" id="KW-0812">Transmembrane</keyword>
<organism evidence="3 4">
    <name type="scientific">Dermatophagoides pteronyssinus</name>
    <name type="common">European house dust mite</name>
    <dbReference type="NCBI Taxonomy" id="6956"/>
    <lineage>
        <taxon>Eukaryota</taxon>
        <taxon>Metazoa</taxon>
        <taxon>Ecdysozoa</taxon>
        <taxon>Arthropoda</taxon>
        <taxon>Chelicerata</taxon>
        <taxon>Arachnida</taxon>
        <taxon>Acari</taxon>
        <taxon>Acariformes</taxon>
        <taxon>Sarcoptiformes</taxon>
        <taxon>Astigmata</taxon>
        <taxon>Psoroptidia</taxon>
        <taxon>Analgoidea</taxon>
        <taxon>Pyroglyphidae</taxon>
        <taxon>Dermatophagoidinae</taxon>
        <taxon>Dermatophagoides</taxon>
    </lineage>
</organism>
<dbReference type="Proteomes" id="UP000887458">
    <property type="component" value="Unassembled WGS sequence"/>
</dbReference>
<keyword evidence="2" id="KW-0472">Membrane</keyword>
<evidence type="ECO:0000313" key="3">
    <source>
        <dbReference type="EMBL" id="KAH9423650.1"/>
    </source>
</evidence>